<protein>
    <submittedName>
        <fullName evidence="1">Uncharacterized protein</fullName>
    </submittedName>
</protein>
<dbReference type="EMBL" id="OPYN01000108">
    <property type="protein sequence ID" value="SPO60982.1"/>
    <property type="molecule type" value="Genomic_DNA"/>
</dbReference>
<sequence length="59" mass="6685">MCRDRGAERPQNVVYKHRSLGPLRSPIATQGRSYSYRASIQAVVVFGSIPIRKNPVRFP</sequence>
<reference evidence="1 2" key="1">
    <citation type="submission" date="2018-02" db="EMBL/GenBank/DDBJ databases">
        <authorList>
            <person name="Dubost A."/>
        </authorList>
    </citation>
    <scope>NUCLEOTIDE SEQUENCE [LARGE SCALE GENOMIC DNA]</scope>
    <source>
        <strain evidence="2">JV551A3</strain>
    </source>
</reference>
<proteinExistence type="predicted"/>
<comment type="caution">
    <text evidence="1">The sequence shown here is derived from an EMBL/GenBank/DDBJ whole genome shotgun (WGS) entry which is preliminary data.</text>
</comment>
<accession>A0AAQ1P732</accession>
<evidence type="ECO:0000313" key="1">
    <source>
        <dbReference type="EMBL" id="SPO60982.1"/>
    </source>
</evidence>
<gene>
    <name evidence="1" type="ORF">JV551A3_V1_1080071</name>
</gene>
<keyword evidence="2" id="KW-1185">Reference proteome</keyword>
<name>A0AAQ1P732_9PSED</name>
<organism evidence="1 2">
    <name type="scientific">Pseudomonas inefficax</name>
    <dbReference type="NCBI Taxonomy" id="2078786"/>
    <lineage>
        <taxon>Bacteria</taxon>
        <taxon>Pseudomonadati</taxon>
        <taxon>Pseudomonadota</taxon>
        <taxon>Gammaproteobacteria</taxon>
        <taxon>Pseudomonadales</taxon>
        <taxon>Pseudomonadaceae</taxon>
        <taxon>Pseudomonas</taxon>
    </lineage>
</organism>
<evidence type="ECO:0000313" key="2">
    <source>
        <dbReference type="Proteomes" id="UP000294335"/>
    </source>
</evidence>
<dbReference type="AlphaFoldDB" id="A0AAQ1P732"/>
<dbReference type="Proteomes" id="UP000294335">
    <property type="component" value="Unassembled WGS sequence"/>
</dbReference>